<dbReference type="InterPro" id="IPR036250">
    <property type="entry name" value="AcylCo_DH-like_C"/>
</dbReference>
<keyword evidence="1" id="KW-0285">Flavoprotein</keyword>
<accession>A0ABS9Z096</accession>
<reference evidence="5" key="1">
    <citation type="journal article" date="2022" name="ISME J.">
        <title>Identification of active gaseous-alkane degraders at natural gas seeps.</title>
        <authorList>
            <person name="Farhan Ul Haque M."/>
            <person name="Hernandez M."/>
            <person name="Crombie A.T."/>
            <person name="Murrell J.C."/>
        </authorList>
    </citation>
    <scope>NUCLEOTIDE SEQUENCE</scope>
    <source>
        <strain evidence="5">ANDR5</strain>
    </source>
</reference>
<evidence type="ECO:0000313" key="6">
    <source>
        <dbReference type="Proteomes" id="UP001139068"/>
    </source>
</evidence>
<keyword evidence="3" id="KW-0560">Oxidoreductase</keyword>
<dbReference type="InterPro" id="IPR046373">
    <property type="entry name" value="Acyl-CoA_Oxase/DH_mid-dom_sf"/>
</dbReference>
<dbReference type="Proteomes" id="UP001139068">
    <property type="component" value="Unassembled WGS sequence"/>
</dbReference>
<protein>
    <recommendedName>
        <fullName evidence="4">Acyl-CoA dehydrogenase/oxidase C-terminal domain-containing protein</fullName>
    </recommendedName>
</protein>
<keyword evidence="2" id="KW-0274">FAD</keyword>
<name>A0ABS9Z096_9MYCO</name>
<evidence type="ECO:0000256" key="2">
    <source>
        <dbReference type="ARBA" id="ARBA00022827"/>
    </source>
</evidence>
<evidence type="ECO:0000313" key="5">
    <source>
        <dbReference type="EMBL" id="MCI4676444.1"/>
    </source>
</evidence>
<dbReference type="Gene3D" id="1.20.140.10">
    <property type="entry name" value="Butyryl-CoA Dehydrogenase, subunit A, domain 3"/>
    <property type="match status" value="1"/>
</dbReference>
<dbReference type="PANTHER" id="PTHR43884:SF20">
    <property type="entry name" value="ACYL-COA DEHYDROGENASE FADE28"/>
    <property type="match status" value="1"/>
</dbReference>
<keyword evidence="6" id="KW-1185">Reference proteome</keyword>
<evidence type="ECO:0000259" key="4">
    <source>
        <dbReference type="Pfam" id="PF00441"/>
    </source>
</evidence>
<evidence type="ECO:0000256" key="3">
    <source>
        <dbReference type="ARBA" id="ARBA00023002"/>
    </source>
</evidence>
<dbReference type="SUPFAM" id="SSF47203">
    <property type="entry name" value="Acyl-CoA dehydrogenase C-terminal domain-like"/>
    <property type="match status" value="1"/>
</dbReference>
<dbReference type="Pfam" id="PF00441">
    <property type="entry name" value="Acyl-CoA_dh_1"/>
    <property type="match status" value="1"/>
</dbReference>
<evidence type="ECO:0000256" key="1">
    <source>
        <dbReference type="ARBA" id="ARBA00022630"/>
    </source>
</evidence>
<sequence length="290" mass="30282">MTGLLQRLQTGSVITAAPPVPHISGRDGDPQRRHRRLDAVREANRIRVSGVLPRVPAAADAQAVVVPVDLDGEPGLALVGFDQAGVEVGASTGVDLRRPVADVRLHQALLEAAALYTHPDLSVLEERCAILYSLFLDAEAVGGGAELIARSVDYCTTRTQFGRPIGAFQAIRHRLADAASGVEGARSLVYQAAWNVAAGAPGAVCDVLASRLWASAAYLTAAEAAIQCHGGMGFTWDQRLHLWYRAAIAGRGADNVAGARSALAALLYPGERPVPSAPHGALAAAGRTSK</sequence>
<comment type="caution">
    <text evidence="5">The sequence shown here is derived from an EMBL/GenBank/DDBJ whole genome shotgun (WGS) entry which is preliminary data.</text>
</comment>
<proteinExistence type="predicted"/>
<organism evidence="5 6">
    <name type="scientific">Candidatus Mycolicibacterium alkanivorans</name>
    <dbReference type="NCBI Taxonomy" id="2954114"/>
    <lineage>
        <taxon>Bacteria</taxon>
        <taxon>Bacillati</taxon>
        <taxon>Actinomycetota</taxon>
        <taxon>Actinomycetes</taxon>
        <taxon>Mycobacteriales</taxon>
        <taxon>Mycobacteriaceae</taxon>
        <taxon>Mycolicibacterium</taxon>
    </lineage>
</organism>
<feature type="domain" description="Acyl-CoA dehydrogenase/oxidase C-terminal" evidence="4">
    <location>
        <begin position="138"/>
        <end position="248"/>
    </location>
</feature>
<gene>
    <name evidence="5" type="ORF">K9U37_16790</name>
</gene>
<dbReference type="PANTHER" id="PTHR43884">
    <property type="entry name" value="ACYL-COA DEHYDROGENASE"/>
    <property type="match status" value="1"/>
</dbReference>
<dbReference type="EMBL" id="JAIVFL010000001">
    <property type="protein sequence ID" value="MCI4676444.1"/>
    <property type="molecule type" value="Genomic_DNA"/>
</dbReference>
<dbReference type="Gene3D" id="2.40.110.10">
    <property type="entry name" value="Butyryl-CoA Dehydrogenase, subunit A, domain 2"/>
    <property type="match status" value="1"/>
</dbReference>
<dbReference type="InterPro" id="IPR009075">
    <property type="entry name" value="AcylCo_DH/oxidase_C"/>
</dbReference>